<protein>
    <submittedName>
        <fullName evidence="4">DUF4405 domain-containing protein</fullName>
    </submittedName>
</protein>
<accession>A0ABV4YWX3</accession>
<evidence type="ECO:0000259" key="3">
    <source>
        <dbReference type="Pfam" id="PF14358"/>
    </source>
</evidence>
<feature type="region of interest" description="Disordered" evidence="1">
    <location>
        <begin position="135"/>
        <end position="190"/>
    </location>
</feature>
<gene>
    <name evidence="4" type="ORF">P5G62_019685</name>
</gene>
<name>A0ABV4YWX3_9BACI</name>
<keyword evidence="5" id="KW-1185">Reference proteome</keyword>
<feature type="domain" description="Flavinylation-associated cytochrome" evidence="3">
    <location>
        <begin position="15"/>
        <end position="73"/>
    </location>
</feature>
<dbReference type="EMBL" id="JAROBZ020000001">
    <property type="protein sequence ID" value="MFB3169334.1"/>
    <property type="molecule type" value="Genomic_DNA"/>
</dbReference>
<feature type="transmembrane region" description="Helical" evidence="2">
    <location>
        <begin position="92"/>
        <end position="113"/>
    </location>
</feature>
<keyword evidence="2" id="KW-0812">Transmembrane</keyword>
<feature type="transmembrane region" description="Helical" evidence="2">
    <location>
        <begin position="12"/>
        <end position="39"/>
    </location>
</feature>
<reference evidence="4 5" key="1">
    <citation type="submission" date="2024-05" db="EMBL/GenBank/DDBJ databases">
        <authorList>
            <person name="Venkateswaran K."/>
        </authorList>
    </citation>
    <scope>NUCLEOTIDE SEQUENCE [LARGE SCALE GENOMIC DNA]</scope>
    <source>
        <strain evidence="4 5">179-C4-2-HS</strain>
    </source>
</reference>
<organism evidence="4 5">
    <name type="scientific">Neobacillus driksii</name>
    <dbReference type="NCBI Taxonomy" id="3035913"/>
    <lineage>
        <taxon>Bacteria</taxon>
        <taxon>Bacillati</taxon>
        <taxon>Bacillota</taxon>
        <taxon>Bacilli</taxon>
        <taxon>Bacillales</taxon>
        <taxon>Bacillaceae</taxon>
        <taxon>Neobacillus</taxon>
    </lineage>
</organism>
<keyword evidence="2" id="KW-1133">Transmembrane helix</keyword>
<dbReference type="RefSeq" id="WP_306077278.1">
    <property type="nucleotide sequence ID" value="NZ_JAROBZ020000001.1"/>
</dbReference>
<sequence length="242" mass="27451">MFDRKLPFKTKFGYVLNLLLLVTMGFIIISGIFISRVIFPNINIGNERWFQVTHISISFLVLILVAVHVGLHWKWVVNVFKNLVHFKTQKRSLAIAAKVATVILLVFGTYQMYTTNFIMHLQGVSSVFSSQTSEGNFTRGEGNFERGTPPEGFERGEGQFDRGTPPEGYEPGERQFGKGSFPEGLEGKGGQFESPNPLSVIVTYFGIMSVFIILIYYLEKFFMRIKRKKNRPDINESSITSA</sequence>
<dbReference type="InterPro" id="IPR025517">
    <property type="entry name" value="DUF4405"/>
</dbReference>
<feature type="transmembrane region" description="Helical" evidence="2">
    <location>
        <begin position="198"/>
        <end position="218"/>
    </location>
</feature>
<evidence type="ECO:0000256" key="1">
    <source>
        <dbReference type="SAM" id="MobiDB-lite"/>
    </source>
</evidence>
<evidence type="ECO:0000313" key="4">
    <source>
        <dbReference type="EMBL" id="MFB3169334.1"/>
    </source>
</evidence>
<keyword evidence="2" id="KW-0472">Membrane</keyword>
<evidence type="ECO:0000313" key="5">
    <source>
        <dbReference type="Proteomes" id="UP001241748"/>
    </source>
</evidence>
<evidence type="ECO:0000256" key="2">
    <source>
        <dbReference type="SAM" id="Phobius"/>
    </source>
</evidence>
<dbReference type="Pfam" id="PF14358">
    <property type="entry name" value="DUF4405"/>
    <property type="match status" value="1"/>
</dbReference>
<dbReference type="Proteomes" id="UP001241748">
    <property type="component" value="Unassembled WGS sequence"/>
</dbReference>
<feature type="transmembrane region" description="Helical" evidence="2">
    <location>
        <begin position="51"/>
        <end position="71"/>
    </location>
</feature>
<comment type="caution">
    <text evidence="4">The sequence shown here is derived from an EMBL/GenBank/DDBJ whole genome shotgun (WGS) entry which is preliminary data.</text>
</comment>
<proteinExistence type="predicted"/>